<evidence type="ECO:0000313" key="2">
    <source>
        <dbReference type="EMBL" id="SVB78067.1"/>
    </source>
</evidence>
<name>A0A382GTP1_9ZZZZ</name>
<organism evidence="2">
    <name type="scientific">marine metagenome</name>
    <dbReference type="NCBI Taxonomy" id="408172"/>
    <lineage>
        <taxon>unclassified sequences</taxon>
        <taxon>metagenomes</taxon>
        <taxon>ecological metagenomes</taxon>
    </lineage>
</organism>
<evidence type="ECO:0000256" key="1">
    <source>
        <dbReference type="SAM" id="MobiDB-lite"/>
    </source>
</evidence>
<dbReference type="AlphaFoldDB" id="A0A382GTP1"/>
<gene>
    <name evidence="2" type="ORF">METZ01_LOCUS230921</name>
</gene>
<feature type="non-terminal residue" evidence="2">
    <location>
        <position position="1"/>
    </location>
</feature>
<feature type="compositionally biased region" description="Basic and acidic residues" evidence="1">
    <location>
        <begin position="1"/>
        <end position="10"/>
    </location>
</feature>
<reference evidence="2" key="1">
    <citation type="submission" date="2018-05" db="EMBL/GenBank/DDBJ databases">
        <authorList>
            <person name="Lanie J.A."/>
            <person name="Ng W.-L."/>
            <person name="Kazmierczak K.M."/>
            <person name="Andrzejewski T.M."/>
            <person name="Davidsen T.M."/>
            <person name="Wayne K.J."/>
            <person name="Tettelin H."/>
            <person name="Glass J.I."/>
            <person name="Rusch D."/>
            <person name="Podicherti R."/>
            <person name="Tsui H.-C.T."/>
            <person name="Winkler M.E."/>
        </authorList>
    </citation>
    <scope>NUCLEOTIDE SEQUENCE</scope>
</reference>
<proteinExistence type="predicted"/>
<accession>A0A382GTP1</accession>
<dbReference type="EMBL" id="UINC01057184">
    <property type="protein sequence ID" value="SVB78067.1"/>
    <property type="molecule type" value="Genomic_DNA"/>
</dbReference>
<protein>
    <submittedName>
        <fullName evidence="2">Uncharacterized protein</fullName>
    </submittedName>
</protein>
<feature type="region of interest" description="Disordered" evidence="1">
    <location>
        <begin position="1"/>
        <end position="25"/>
    </location>
</feature>
<sequence length="25" mass="2411">VGADGSDKRHAGSVSMEPNPVTAGA</sequence>